<protein>
    <submittedName>
        <fullName evidence="1">Uncharacterized protein</fullName>
    </submittedName>
</protein>
<gene>
    <name evidence="1" type="ORF">BCR33DRAFT_790182</name>
</gene>
<evidence type="ECO:0000313" key="2">
    <source>
        <dbReference type="Proteomes" id="UP000193642"/>
    </source>
</evidence>
<dbReference type="Proteomes" id="UP000193642">
    <property type="component" value="Unassembled WGS sequence"/>
</dbReference>
<dbReference type="OrthoDB" id="426293at2759"/>
<organism evidence="1 2">
    <name type="scientific">Rhizoclosmatium globosum</name>
    <dbReference type="NCBI Taxonomy" id="329046"/>
    <lineage>
        <taxon>Eukaryota</taxon>
        <taxon>Fungi</taxon>
        <taxon>Fungi incertae sedis</taxon>
        <taxon>Chytridiomycota</taxon>
        <taxon>Chytridiomycota incertae sedis</taxon>
        <taxon>Chytridiomycetes</taxon>
        <taxon>Chytridiales</taxon>
        <taxon>Chytriomycetaceae</taxon>
        <taxon>Rhizoclosmatium</taxon>
    </lineage>
</organism>
<sequence length="206" mass="22656">MLLNDPRVDPTAEDSIVLRNMVTANSAEAILVLLADGRADPAALDNWAIRQAAFLGLRNVVRALLTDSRVDPLVGGDSSALILAIRKDFTDSAKIILQSPSVLPRAKNYGLIVEAFAENRLYAAQLLLDQYNFEVVAELDPVTAIVKFEECRNNINIRTSLSQDVLAVVDKVAQMFISSGLNLDDRSASFQYLCCEWSEVVEELQS</sequence>
<proteinExistence type="predicted"/>
<name>A0A1Y2BPQ4_9FUNG</name>
<keyword evidence="2" id="KW-1185">Reference proteome</keyword>
<dbReference type="EMBL" id="MCGO01000054">
    <property type="protein sequence ID" value="ORY36733.1"/>
    <property type="molecule type" value="Genomic_DNA"/>
</dbReference>
<reference evidence="1 2" key="1">
    <citation type="submission" date="2016-07" db="EMBL/GenBank/DDBJ databases">
        <title>Pervasive Adenine N6-methylation of Active Genes in Fungi.</title>
        <authorList>
            <consortium name="DOE Joint Genome Institute"/>
            <person name="Mondo S.J."/>
            <person name="Dannebaum R.O."/>
            <person name="Kuo R.C."/>
            <person name="Labutti K."/>
            <person name="Haridas S."/>
            <person name="Kuo A."/>
            <person name="Salamov A."/>
            <person name="Ahrendt S.R."/>
            <person name="Lipzen A."/>
            <person name="Sullivan W."/>
            <person name="Andreopoulos W.B."/>
            <person name="Clum A."/>
            <person name="Lindquist E."/>
            <person name="Daum C."/>
            <person name="Ramamoorthy G.K."/>
            <person name="Gryganskyi A."/>
            <person name="Culley D."/>
            <person name="Magnuson J.K."/>
            <person name="James T.Y."/>
            <person name="O'Malley M.A."/>
            <person name="Stajich J.E."/>
            <person name="Spatafora J.W."/>
            <person name="Visel A."/>
            <person name="Grigoriev I.V."/>
        </authorList>
    </citation>
    <scope>NUCLEOTIDE SEQUENCE [LARGE SCALE GENOMIC DNA]</scope>
    <source>
        <strain evidence="1 2">JEL800</strain>
    </source>
</reference>
<dbReference type="AlphaFoldDB" id="A0A1Y2BPQ4"/>
<accession>A0A1Y2BPQ4</accession>
<comment type="caution">
    <text evidence="1">The sequence shown here is derived from an EMBL/GenBank/DDBJ whole genome shotgun (WGS) entry which is preliminary data.</text>
</comment>
<evidence type="ECO:0000313" key="1">
    <source>
        <dbReference type="EMBL" id="ORY36733.1"/>
    </source>
</evidence>